<dbReference type="NCBIfam" id="NF041559">
    <property type="entry name" value="BTH_I2691_fam"/>
    <property type="match status" value="1"/>
</dbReference>
<evidence type="ECO:0000313" key="4">
    <source>
        <dbReference type="Proteomes" id="UP000093523"/>
    </source>
</evidence>
<gene>
    <name evidence="3" type="ORF">A6E04_03285</name>
</gene>
<reference evidence="3 4" key="1">
    <citation type="submission" date="2016-06" db="EMBL/GenBank/DDBJ databases">
        <authorList>
            <person name="Kjaerup R.B."/>
            <person name="Dalgaard T.S."/>
            <person name="Juul-Madsen H.R."/>
        </authorList>
    </citation>
    <scope>NUCLEOTIDE SEQUENCE [LARGE SCALE GENOMIC DNA]</scope>
    <source>
        <strain evidence="3 4">1S159</strain>
    </source>
</reference>
<accession>A0A1B9P358</accession>
<dbReference type="AlphaFoldDB" id="A0A1B9P358"/>
<dbReference type="RefSeq" id="WP_065609419.1">
    <property type="nucleotide sequence ID" value="NZ_CAWMPN010000004.1"/>
</dbReference>
<evidence type="ECO:0000313" key="3">
    <source>
        <dbReference type="EMBL" id="OCH22942.1"/>
    </source>
</evidence>
<name>A0A1B9P358_ALILO</name>
<feature type="domain" description="Toxin VasX N-terminal region" evidence="2">
    <location>
        <begin position="23"/>
        <end position="174"/>
    </location>
</feature>
<sequence length="1089" mass="122484">MSTANKAAMCASTRDAKSPAGLCPFQRSDIGIIPVRYALDEMNEQGLQMHPFPASDPQWKGRFTPKQRQYTLRQLRDGWLYVYDETDTTFHEYQIEGYEFTNIDWSSDEADKPANKRGSKGETKSCLVYPAKNTIYMAFAHQRWTWRMCEYMRSHESNCSVWMRKVNLKQFKSTLAHPHAGLSSKLGHYAADIGVNGAPAGIFDSTCTPLASTEAQTDSFKHVADKPGCWDVDYRVDLPAQDCGMFIALDDPLADVSDLFLPLAEEITLRSAIHKDEDNIHKLQMAEITRNLGRVRLKPEELPEQINDDPMKILEFERQLTEYLAIQSLADKESAAFDSNPSIGNAPFTPLQEEALEKHSELKEKYHFTPSDEQKTAWEKNTLFSDEVNWNELDEFLTQHYTQLKDQDKRIAMLYQDFMEAFEQLGTDPFVIGIDNQDEAHLTYLLSLISQYVQVIKQTVNTEKEYATLESALSLDSPKTLFSLASLGFSNDNLQALNDHVEDLSNHLLSTNSSGDMGALSGAIASWGGFTDDIRIQDNKWFKALAEPVQLSFIALKNAVTGQAKESWRGIANLLFPHQMNTATTPQGMISNLRLVILEALVNPEAIVIHNPDYPAHFAAWQRKMNAEVMIIRQISQPPSGQLTPKNHQIQTMRSAQQRMQKLLSSELPVMVMLKYEAVNNAAKQMLNEAIERSWQQGKDITQASWNKMGKMGGVVAILNLWNTAAVLKNIHHKAAQHPESDLWTDPAVREATYATSYAVSAVTAMWRDVAWGKMATNQSLLSESLKIALRSSTHSYELRQSLATFAKTTAAVSLFGLMATGLETWESHDKFKDTSHSPMERFGYGLKGASTAAQLFVFSMQFRSNIYSLIGRTSISSIIAPWMLTTFMVSSILLFISIIIINAFKRTELEKWLLHSTWGKDAKDWEVVDELTRLEQIIHKPQVRLNKVFSGSPSKAIYGSVAGQQWQLEISLPMHTKGKSIGLQVTRTPVQNNYSYVASSPKPAVFVNEQNGIWSKDGTGNPVYRLDLGGTTKDSITAFISLPFNWQSSEHDQLGYIASGNSQGELVILPARKDNVIRTIKVEVNDEF</sequence>
<keyword evidence="1" id="KW-1133">Transmembrane helix</keyword>
<evidence type="ECO:0000259" key="2">
    <source>
        <dbReference type="Pfam" id="PF20249"/>
    </source>
</evidence>
<dbReference type="InterPro" id="IPR046864">
    <property type="entry name" value="VasX_N"/>
</dbReference>
<dbReference type="InterPro" id="IPR048126">
    <property type="entry name" value="Toxin_VasX"/>
</dbReference>
<proteinExistence type="predicted"/>
<keyword evidence="1" id="KW-0472">Membrane</keyword>
<dbReference type="CDD" id="cd20708">
    <property type="entry name" value="MIX_IV"/>
    <property type="match status" value="1"/>
</dbReference>
<dbReference type="Pfam" id="PF20249">
    <property type="entry name" value="VasX_N"/>
    <property type="match status" value="1"/>
</dbReference>
<feature type="transmembrane region" description="Helical" evidence="1">
    <location>
        <begin position="883"/>
        <end position="905"/>
    </location>
</feature>
<keyword evidence="1" id="KW-0812">Transmembrane</keyword>
<comment type="caution">
    <text evidence="3">The sequence shown here is derived from an EMBL/GenBank/DDBJ whole genome shotgun (WGS) entry which is preliminary data.</text>
</comment>
<dbReference type="Proteomes" id="UP000093523">
    <property type="component" value="Unassembled WGS sequence"/>
</dbReference>
<dbReference type="STRING" id="688.A6E04_03285"/>
<dbReference type="OrthoDB" id="6339631at2"/>
<evidence type="ECO:0000256" key="1">
    <source>
        <dbReference type="SAM" id="Phobius"/>
    </source>
</evidence>
<organism evidence="3 4">
    <name type="scientific">Aliivibrio logei</name>
    <name type="common">Vibrio logei</name>
    <dbReference type="NCBI Taxonomy" id="688"/>
    <lineage>
        <taxon>Bacteria</taxon>
        <taxon>Pseudomonadati</taxon>
        <taxon>Pseudomonadota</taxon>
        <taxon>Gammaproteobacteria</taxon>
        <taxon>Vibrionales</taxon>
        <taxon>Vibrionaceae</taxon>
        <taxon>Aliivibrio</taxon>
    </lineage>
</organism>
<dbReference type="EMBL" id="MAJU01000004">
    <property type="protein sequence ID" value="OCH22942.1"/>
    <property type="molecule type" value="Genomic_DNA"/>
</dbReference>
<protein>
    <recommendedName>
        <fullName evidence="2">Toxin VasX N-terminal region domain-containing protein</fullName>
    </recommendedName>
</protein>